<evidence type="ECO:0000256" key="2">
    <source>
        <dbReference type="ARBA" id="ARBA00022475"/>
    </source>
</evidence>
<protein>
    <submittedName>
        <fullName evidence="10">Biopolymer transport protein ExbB</fullName>
    </submittedName>
</protein>
<reference evidence="10 11" key="1">
    <citation type="submission" date="2019-04" db="EMBL/GenBank/DDBJ databases">
        <authorList>
            <person name="Van Vliet M D."/>
        </authorList>
    </citation>
    <scope>NUCLEOTIDE SEQUENCE [LARGE SCALE GENOMIC DNA]</scope>
    <source>
        <strain evidence="10 11">F21</strain>
    </source>
</reference>
<feature type="transmembrane region" description="Helical" evidence="7">
    <location>
        <begin position="151"/>
        <end position="176"/>
    </location>
</feature>
<dbReference type="InterPro" id="IPR002898">
    <property type="entry name" value="MotA_ExbB_proton_chnl"/>
</dbReference>
<comment type="similarity">
    <text evidence="6">Belongs to the exbB/tolQ family.</text>
</comment>
<dbReference type="PANTHER" id="PTHR30625:SF17">
    <property type="entry name" value="TOLQ-RELATED"/>
    <property type="match status" value="1"/>
</dbReference>
<keyword evidence="11" id="KW-1185">Reference proteome</keyword>
<dbReference type="Proteomes" id="UP000346198">
    <property type="component" value="Unassembled WGS sequence"/>
</dbReference>
<feature type="signal peptide" evidence="8">
    <location>
        <begin position="1"/>
        <end position="23"/>
    </location>
</feature>
<dbReference type="GO" id="GO:0005886">
    <property type="term" value="C:plasma membrane"/>
    <property type="evidence" value="ECO:0007669"/>
    <property type="project" value="UniProtKB-SubCell"/>
</dbReference>
<feature type="transmembrane region" description="Helical" evidence="7">
    <location>
        <begin position="196"/>
        <end position="217"/>
    </location>
</feature>
<keyword evidence="3 7" id="KW-0812">Transmembrane</keyword>
<comment type="subcellular location">
    <subcellularLocation>
        <location evidence="1">Cell membrane</location>
        <topology evidence="1">Multi-pass membrane protein</topology>
    </subcellularLocation>
    <subcellularLocation>
        <location evidence="6">Membrane</location>
        <topology evidence="6">Multi-pass membrane protein</topology>
    </subcellularLocation>
</comment>
<dbReference type="GO" id="GO:0017038">
    <property type="term" value="P:protein import"/>
    <property type="evidence" value="ECO:0007669"/>
    <property type="project" value="TreeGrafter"/>
</dbReference>
<dbReference type="RefSeq" id="WP_136060588.1">
    <property type="nucleotide sequence ID" value="NZ_CAAHFH010000001.1"/>
</dbReference>
<dbReference type="EMBL" id="CAAHFH010000001">
    <property type="protein sequence ID" value="VGO19166.1"/>
    <property type="molecule type" value="Genomic_DNA"/>
</dbReference>
<sequence>MTKKMIKLAFCLSLMMVGPAAFAQEATEEAAPKVQQTTLWQMIQQGGWAMIPLGLMSTGMVYFIVQNGLATREKVLLRPDMMPEFIMLMKDKKVLEAHALCKENETLFTYVFAAGLERCSTKGDINFSKVKEAIDEASTEEVTSYMKPIDYLSIIGATSPMLGLLGTVSGMIKAFQTIGAQGMGKPEALAGNIGEALVTTATGLIIAIPAMLFYYYFRNNFIKSCATLGRNIGALLDTLESGELPLGFEDKGE</sequence>
<keyword evidence="8" id="KW-0732">Signal</keyword>
<gene>
    <name evidence="10" type="primary">exbB_1</name>
    <name evidence="10" type="ORF">SCARR_01223</name>
</gene>
<evidence type="ECO:0000256" key="6">
    <source>
        <dbReference type="RuleBase" id="RU004057"/>
    </source>
</evidence>
<evidence type="ECO:0000259" key="9">
    <source>
        <dbReference type="Pfam" id="PF01618"/>
    </source>
</evidence>
<evidence type="ECO:0000313" key="11">
    <source>
        <dbReference type="Proteomes" id="UP000346198"/>
    </source>
</evidence>
<evidence type="ECO:0000256" key="1">
    <source>
        <dbReference type="ARBA" id="ARBA00004651"/>
    </source>
</evidence>
<evidence type="ECO:0000256" key="8">
    <source>
        <dbReference type="SAM" id="SignalP"/>
    </source>
</evidence>
<feature type="transmembrane region" description="Helical" evidence="7">
    <location>
        <begin position="47"/>
        <end position="65"/>
    </location>
</feature>
<keyword evidence="4 7" id="KW-1133">Transmembrane helix</keyword>
<keyword evidence="6" id="KW-0653">Protein transport</keyword>
<feature type="domain" description="MotA/TolQ/ExbB proton channel" evidence="9">
    <location>
        <begin position="107"/>
        <end position="220"/>
    </location>
</feature>
<evidence type="ECO:0000256" key="3">
    <source>
        <dbReference type="ARBA" id="ARBA00022692"/>
    </source>
</evidence>
<accession>A0A6C2UIY7</accession>
<keyword evidence="2" id="KW-1003">Cell membrane</keyword>
<keyword evidence="5 7" id="KW-0472">Membrane</keyword>
<name>A0A6C2UIY7_9BACT</name>
<feature type="chain" id="PRO_5025536480" evidence="8">
    <location>
        <begin position="24"/>
        <end position="253"/>
    </location>
</feature>
<keyword evidence="6" id="KW-0813">Transport</keyword>
<dbReference type="PANTHER" id="PTHR30625">
    <property type="entry name" value="PROTEIN TOLQ"/>
    <property type="match status" value="1"/>
</dbReference>
<evidence type="ECO:0000256" key="5">
    <source>
        <dbReference type="ARBA" id="ARBA00023136"/>
    </source>
</evidence>
<evidence type="ECO:0000313" key="10">
    <source>
        <dbReference type="EMBL" id="VGO19166.1"/>
    </source>
</evidence>
<dbReference type="AlphaFoldDB" id="A0A6C2UIY7"/>
<dbReference type="Pfam" id="PF01618">
    <property type="entry name" value="MotA_ExbB"/>
    <property type="match status" value="1"/>
</dbReference>
<organism evidence="10 11">
    <name type="scientific">Pontiella sulfatireligans</name>
    <dbReference type="NCBI Taxonomy" id="2750658"/>
    <lineage>
        <taxon>Bacteria</taxon>
        <taxon>Pseudomonadati</taxon>
        <taxon>Kiritimatiellota</taxon>
        <taxon>Kiritimatiellia</taxon>
        <taxon>Kiritimatiellales</taxon>
        <taxon>Pontiellaceae</taxon>
        <taxon>Pontiella</taxon>
    </lineage>
</organism>
<evidence type="ECO:0000256" key="4">
    <source>
        <dbReference type="ARBA" id="ARBA00022989"/>
    </source>
</evidence>
<dbReference type="InterPro" id="IPR050790">
    <property type="entry name" value="ExbB/TolQ_transport"/>
</dbReference>
<evidence type="ECO:0000256" key="7">
    <source>
        <dbReference type="SAM" id="Phobius"/>
    </source>
</evidence>
<proteinExistence type="inferred from homology"/>